<dbReference type="PANTHER" id="PTHR23155">
    <property type="entry name" value="DISEASE RESISTANCE PROTEIN RP"/>
    <property type="match status" value="1"/>
</dbReference>
<keyword evidence="9" id="KW-1185">Reference proteome</keyword>
<reference evidence="8" key="1">
    <citation type="submission" date="2020-03" db="EMBL/GenBank/DDBJ databases">
        <title>Castanea mollissima Vanexum genome sequencing.</title>
        <authorList>
            <person name="Staton M."/>
        </authorList>
    </citation>
    <scope>NUCLEOTIDE SEQUENCE</scope>
    <source>
        <tissue evidence="8">Leaf</tissue>
    </source>
</reference>
<dbReference type="InterPro" id="IPR032675">
    <property type="entry name" value="LRR_dom_sf"/>
</dbReference>
<feature type="domain" description="NB-ARC" evidence="5">
    <location>
        <begin position="497"/>
        <end position="683"/>
    </location>
</feature>
<dbReference type="PANTHER" id="PTHR23155:SF955">
    <property type="entry name" value="AAA+ ATPASE DOMAIN-CONTAINING PROTEIN"/>
    <property type="match status" value="1"/>
</dbReference>
<gene>
    <name evidence="8" type="ORF">CMV_026789</name>
</gene>
<dbReference type="InterPro" id="IPR044974">
    <property type="entry name" value="Disease_R_plants"/>
</dbReference>
<protein>
    <recommendedName>
        <fullName evidence="10">NB-ARC domain-containing protein</fullName>
    </recommendedName>
</protein>
<name>A0A8J4VFL2_9ROSI</name>
<keyword evidence="4" id="KW-0472">Membrane</keyword>
<dbReference type="InterPro" id="IPR058922">
    <property type="entry name" value="WHD_DRP"/>
</dbReference>
<dbReference type="FunFam" id="1.10.10.10:FF:000322">
    <property type="entry name" value="Probable disease resistance protein At1g63360"/>
    <property type="match status" value="1"/>
</dbReference>
<keyword evidence="4" id="KW-1133">Transmembrane helix</keyword>
<dbReference type="AlphaFoldDB" id="A0A8J4VFL2"/>
<evidence type="ECO:0000256" key="2">
    <source>
        <dbReference type="ARBA" id="ARBA00022821"/>
    </source>
</evidence>
<dbReference type="PRINTS" id="PR00364">
    <property type="entry name" value="DISEASERSIST"/>
</dbReference>
<accession>A0A8J4VFL2</accession>
<sequence>MAILFLISKHFCSHVVPGVSQLFHAHVIPRLRAFYILYLSIVLGFAYLAMIFFSYRRFQALKDQYKWLRLEWKFFNALIKDVKYVSDLGKEVDEKAHQLWDSQLRPGATVQLSDVEKDWVHSIETSVGKAKRRCDTYESLSRRRQFLRWVYSVLMDFRKFRPLGTEIDAIVDDMYDHLFSKCNEIYGALGRSRSNVRSLQDRPIVEKYPYPYNRAVQPTHSIEEKLKDLINSKPDVVRDSKEDIRYNIEFPVKLLLAFLEDLDGLRMETKTEKAWVELVEETILELQQDMDGILKIANRMNWIFYIGNWIARRKLKKKYRLYNRMLWVHIYHKSECDFKFIRRDVLKSVRRSPKQQKFPSQFQTTTTDDDDISSLLNNFKNQLTQGSAMDEFTELFKTFESLNKLLKDAKAVEGIKHSRKAWTDQLKIIIKDAEKSLKSYGESSRSDWGENQNKTEPQSKLKEIARFNRGLRRLKICIEVLRTEPGEERNSVVGMDEDVHEVVSRLITNSENCSTYFIVGMRGIGKTTLARLVYDHTAIQNHFKFRYWVSLTDRGDEEKNALRKKLGQELIHPPVTNKEKEEGTYKEENDTEEETNKEAKEKDYSFKDINGFLKAKKYLIVLDNISSVETWESLKAAFQESTNGSRIVITTRHKSVASNAENSKQLRLRTKDESLSLFQQMVNLPSDTSDQPELSEAEAQKVNTLARKVVGRCGGLPLSILRLGYLLSGMKNVTYEQLLRVLEHIDHNQTPWSEIVGFNEKDLAPHLKKCLSYFGLFPRDSETSTRRLVALWVAEGLVQQTAAEQEPLESVAKKYLDELISRNLIQEVERKPNGKVKTCGFPSALRDLWLRKFPVSSLDGRLAYNTDENDASFTSSRCSSKNLQNLLRSCRNPRSILFFDTREGYKPGEEISNFLSMGIASGHLLQLQVLDLEHVFRPNLPANIGKLIKLTYLGLRWTYLEDIPSSIGNLLNLETLDVRHTYIRSLPKSIWKLKKLRHLCMNQIYRSHIKYQHGNSLQNLHTLRGAFIDNDSPLMDGLCKLTNLRKLALAFQLNRSQQTTLAKKLLELKNLQALKLKSIDEMSRPQDLKATFLSGLENLSNLYLFGKLEKNSINGLPQSLSDLTLSASRLSDDPMPELEKLPKLKCLSLYAGSYIGKSMSCSKGGFPQLQVLNYLKLKDLEEWNVVEEAMPNLKKLEIRSCYNLKVPNGLRHLKSLGELKLRDMSVKFTSEIEEAKEKIWADIAISPAIIIDEP</sequence>
<dbReference type="InterPro" id="IPR002182">
    <property type="entry name" value="NB-ARC"/>
</dbReference>
<dbReference type="Pfam" id="PF23598">
    <property type="entry name" value="LRR_14"/>
    <property type="match status" value="1"/>
</dbReference>
<keyword evidence="4" id="KW-0812">Transmembrane</keyword>
<dbReference type="InterPro" id="IPR055414">
    <property type="entry name" value="LRR_R13L4/SHOC2-like"/>
</dbReference>
<feature type="transmembrane region" description="Helical" evidence="4">
    <location>
        <begin position="35"/>
        <end position="55"/>
    </location>
</feature>
<proteinExistence type="predicted"/>
<evidence type="ECO:0000256" key="3">
    <source>
        <dbReference type="SAM" id="MobiDB-lite"/>
    </source>
</evidence>
<feature type="domain" description="Disease resistance protein winged helix" evidence="6">
    <location>
        <begin position="776"/>
        <end position="848"/>
    </location>
</feature>
<evidence type="ECO:0000256" key="4">
    <source>
        <dbReference type="SAM" id="Phobius"/>
    </source>
</evidence>
<dbReference type="SUPFAM" id="SSF52058">
    <property type="entry name" value="L domain-like"/>
    <property type="match status" value="1"/>
</dbReference>
<evidence type="ECO:0000259" key="5">
    <source>
        <dbReference type="Pfam" id="PF00931"/>
    </source>
</evidence>
<dbReference type="GO" id="GO:0043531">
    <property type="term" value="F:ADP binding"/>
    <property type="evidence" value="ECO:0007669"/>
    <property type="project" value="InterPro"/>
</dbReference>
<dbReference type="InterPro" id="IPR036388">
    <property type="entry name" value="WH-like_DNA-bd_sf"/>
</dbReference>
<dbReference type="EMBL" id="JRKL02008270">
    <property type="protein sequence ID" value="KAF3947021.1"/>
    <property type="molecule type" value="Genomic_DNA"/>
</dbReference>
<organism evidence="8 9">
    <name type="scientific">Castanea mollissima</name>
    <name type="common">Chinese chestnut</name>
    <dbReference type="NCBI Taxonomy" id="60419"/>
    <lineage>
        <taxon>Eukaryota</taxon>
        <taxon>Viridiplantae</taxon>
        <taxon>Streptophyta</taxon>
        <taxon>Embryophyta</taxon>
        <taxon>Tracheophyta</taxon>
        <taxon>Spermatophyta</taxon>
        <taxon>Magnoliopsida</taxon>
        <taxon>eudicotyledons</taxon>
        <taxon>Gunneridae</taxon>
        <taxon>Pentapetalae</taxon>
        <taxon>rosids</taxon>
        <taxon>fabids</taxon>
        <taxon>Fagales</taxon>
        <taxon>Fagaceae</taxon>
        <taxon>Castanea</taxon>
    </lineage>
</organism>
<dbReference type="Pfam" id="PF00931">
    <property type="entry name" value="NB-ARC"/>
    <property type="match status" value="1"/>
</dbReference>
<evidence type="ECO:0000313" key="9">
    <source>
        <dbReference type="Proteomes" id="UP000737018"/>
    </source>
</evidence>
<dbReference type="OrthoDB" id="1634215at2759"/>
<keyword evidence="1" id="KW-0677">Repeat</keyword>
<feature type="domain" description="Disease resistance R13L4/SHOC-2-like LRR" evidence="7">
    <location>
        <begin position="927"/>
        <end position="1244"/>
    </location>
</feature>
<keyword evidence="2" id="KW-0611">Plant defense</keyword>
<dbReference type="GO" id="GO:0098542">
    <property type="term" value="P:defense response to other organism"/>
    <property type="evidence" value="ECO:0007669"/>
    <property type="project" value="TreeGrafter"/>
</dbReference>
<dbReference type="Gene3D" id="1.10.8.430">
    <property type="entry name" value="Helical domain of apoptotic protease-activating factors"/>
    <property type="match status" value="1"/>
</dbReference>
<feature type="region of interest" description="Disordered" evidence="3">
    <location>
        <begin position="569"/>
        <end position="599"/>
    </location>
</feature>
<dbReference type="Gene3D" id="3.80.10.10">
    <property type="entry name" value="Ribonuclease Inhibitor"/>
    <property type="match status" value="1"/>
</dbReference>
<evidence type="ECO:0000313" key="8">
    <source>
        <dbReference type="EMBL" id="KAF3947021.1"/>
    </source>
</evidence>
<dbReference type="Proteomes" id="UP000737018">
    <property type="component" value="Unassembled WGS sequence"/>
</dbReference>
<dbReference type="InterPro" id="IPR027417">
    <property type="entry name" value="P-loop_NTPase"/>
</dbReference>
<feature type="compositionally biased region" description="Basic and acidic residues" evidence="3">
    <location>
        <begin position="577"/>
        <end position="599"/>
    </location>
</feature>
<evidence type="ECO:0000259" key="6">
    <source>
        <dbReference type="Pfam" id="PF23559"/>
    </source>
</evidence>
<comment type="caution">
    <text evidence="8">The sequence shown here is derived from an EMBL/GenBank/DDBJ whole genome shotgun (WGS) entry which is preliminary data.</text>
</comment>
<dbReference type="Gene3D" id="3.40.50.300">
    <property type="entry name" value="P-loop containing nucleotide triphosphate hydrolases"/>
    <property type="match status" value="1"/>
</dbReference>
<evidence type="ECO:0008006" key="10">
    <source>
        <dbReference type="Google" id="ProtNLM"/>
    </source>
</evidence>
<evidence type="ECO:0000256" key="1">
    <source>
        <dbReference type="ARBA" id="ARBA00022737"/>
    </source>
</evidence>
<dbReference type="Gene3D" id="1.10.10.10">
    <property type="entry name" value="Winged helix-like DNA-binding domain superfamily/Winged helix DNA-binding domain"/>
    <property type="match status" value="1"/>
</dbReference>
<dbReference type="SUPFAM" id="SSF52540">
    <property type="entry name" value="P-loop containing nucleoside triphosphate hydrolases"/>
    <property type="match status" value="1"/>
</dbReference>
<dbReference type="InterPro" id="IPR042197">
    <property type="entry name" value="Apaf_helical"/>
</dbReference>
<dbReference type="Pfam" id="PF23559">
    <property type="entry name" value="WHD_DRP"/>
    <property type="match status" value="1"/>
</dbReference>
<evidence type="ECO:0000259" key="7">
    <source>
        <dbReference type="Pfam" id="PF23598"/>
    </source>
</evidence>